<comment type="function">
    <text evidence="1">Actins are highly conserved proteins that are involved in various types of cell motility and are ubiquitously expressed in all eukaryotic cells.</text>
</comment>
<dbReference type="Gene3D" id="3.90.640.10">
    <property type="entry name" value="Actin, Chain A, domain 4"/>
    <property type="match status" value="1"/>
</dbReference>
<dbReference type="SUPFAM" id="SSF50729">
    <property type="entry name" value="PH domain-like"/>
    <property type="match status" value="1"/>
</dbReference>
<sequence length="584" mass="65984">MKKICIGITCTETKEAELEVTQTPDSKGESTVQNKLLSDEEQAGVPLETEQGQDEVVPVRVNLSSWDPTKLLQDLYAIKLQPDNAKDISDKFVAMQGLMEKLPMNKKKATLLKTWKRRFFKAEDGWLYYYETSNHDKPSDTLQLMGGKVDDLGNRILGIDDGRGKYLMVRCPTDKEYGQWKLALESQTADNVKATYVRPVLSCPAHQQRKVILIDIGSSAIRAGILGEHPTLPSLFFPNMVARSGQDNDLVVGIESYKPEYRKGLAKTVRPMDKVDKFSIDMSTIGAVFKKIFTELKVEPADYWLMISTPQSLADKIRADLMGELIDTYHVQGVCMVMQSLLALYSYNATSGIIVDIGERMEILPIYDGFVIEGGVSRQSYGGQKVLESLNSCLHGYKFSTPIQQLIVRYVMEQSCYLVTDYKDTLKKCEQDPENYRATVYLNNFDLPQGSTMEVTHDYSCFKSPEGFFNTDLWGMDYPCVHKLVFQAIQSCPIDSRKRMYRAIYLSGGVTMLPGFADRLQCELQKLAPPSVMVEVHASPQRYHSAYIGACSLASMEQFQQICISAEEWKKDGVKTFRKWNMTG</sequence>
<dbReference type="Gene3D" id="3.30.420.40">
    <property type="match status" value="2"/>
</dbReference>
<dbReference type="CDD" id="cd10169">
    <property type="entry name" value="ASKHA_NBD_actin-like"/>
    <property type="match status" value="1"/>
</dbReference>
<feature type="compositionally biased region" description="Polar residues" evidence="3">
    <location>
        <begin position="20"/>
        <end position="36"/>
    </location>
</feature>
<dbReference type="Gene3D" id="2.30.29.30">
    <property type="entry name" value="Pleckstrin-homology domain (PH domain)/Phosphotyrosine-binding domain (PTB)"/>
    <property type="match status" value="1"/>
</dbReference>
<feature type="region of interest" description="Disordered" evidence="3">
    <location>
        <begin position="19"/>
        <end position="52"/>
    </location>
</feature>
<dbReference type="PROSITE" id="PS50003">
    <property type="entry name" value="PH_DOMAIN"/>
    <property type="match status" value="1"/>
</dbReference>
<evidence type="ECO:0000256" key="3">
    <source>
        <dbReference type="SAM" id="MobiDB-lite"/>
    </source>
</evidence>
<protein>
    <submittedName>
        <fullName evidence="4">Actin</fullName>
    </submittedName>
</protein>
<dbReference type="SUPFAM" id="SSF53067">
    <property type="entry name" value="Actin-like ATPase domain"/>
    <property type="match status" value="2"/>
</dbReference>
<accession>K1QEQ1</accession>
<dbReference type="HOGENOM" id="CLU_020335_0_0_1"/>
<dbReference type="AlphaFoldDB" id="K1QEQ1"/>
<dbReference type="SMART" id="SM00233">
    <property type="entry name" value="PH"/>
    <property type="match status" value="1"/>
</dbReference>
<evidence type="ECO:0000313" key="4">
    <source>
        <dbReference type="EMBL" id="EKC35392.1"/>
    </source>
</evidence>
<dbReference type="InterPro" id="IPR004000">
    <property type="entry name" value="Actin"/>
</dbReference>
<dbReference type="InParanoid" id="K1QEQ1"/>
<dbReference type="EMBL" id="JH818046">
    <property type="protein sequence ID" value="EKC35392.1"/>
    <property type="molecule type" value="Genomic_DNA"/>
</dbReference>
<organism evidence="4">
    <name type="scientific">Magallana gigas</name>
    <name type="common">Pacific oyster</name>
    <name type="synonym">Crassostrea gigas</name>
    <dbReference type="NCBI Taxonomy" id="29159"/>
    <lineage>
        <taxon>Eukaryota</taxon>
        <taxon>Metazoa</taxon>
        <taxon>Spiralia</taxon>
        <taxon>Lophotrochozoa</taxon>
        <taxon>Mollusca</taxon>
        <taxon>Bivalvia</taxon>
        <taxon>Autobranchia</taxon>
        <taxon>Pteriomorphia</taxon>
        <taxon>Ostreida</taxon>
        <taxon>Ostreoidea</taxon>
        <taxon>Ostreidae</taxon>
        <taxon>Magallana</taxon>
    </lineage>
</organism>
<dbReference type="Pfam" id="PF00022">
    <property type="entry name" value="Actin"/>
    <property type="match status" value="1"/>
</dbReference>
<dbReference type="InterPro" id="IPR011993">
    <property type="entry name" value="PH-like_dom_sf"/>
</dbReference>
<dbReference type="InterPro" id="IPR043129">
    <property type="entry name" value="ATPase_NBD"/>
</dbReference>
<gene>
    <name evidence="4" type="ORF">CGI_10020997</name>
</gene>
<dbReference type="InterPro" id="IPR001849">
    <property type="entry name" value="PH_domain"/>
</dbReference>
<reference evidence="4" key="1">
    <citation type="journal article" date="2012" name="Nature">
        <title>The oyster genome reveals stress adaptation and complexity of shell formation.</title>
        <authorList>
            <person name="Zhang G."/>
            <person name="Fang X."/>
            <person name="Guo X."/>
            <person name="Li L."/>
            <person name="Luo R."/>
            <person name="Xu F."/>
            <person name="Yang P."/>
            <person name="Zhang L."/>
            <person name="Wang X."/>
            <person name="Qi H."/>
            <person name="Xiong Z."/>
            <person name="Que H."/>
            <person name="Xie Y."/>
            <person name="Holland P.W."/>
            <person name="Paps J."/>
            <person name="Zhu Y."/>
            <person name="Wu F."/>
            <person name="Chen Y."/>
            <person name="Wang J."/>
            <person name="Peng C."/>
            <person name="Meng J."/>
            <person name="Yang L."/>
            <person name="Liu J."/>
            <person name="Wen B."/>
            <person name="Zhang N."/>
            <person name="Huang Z."/>
            <person name="Zhu Q."/>
            <person name="Feng Y."/>
            <person name="Mount A."/>
            <person name="Hedgecock D."/>
            <person name="Xu Z."/>
            <person name="Liu Y."/>
            <person name="Domazet-Loso T."/>
            <person name="Du Y."/>
            <person name="Sun X."/>
            <person name="Zhang S."/>
            <person name="Liu B."/>
            <person name="Cheng P."/>
            <person name="Jiang X."/>
            <person name="Li J."/>
            <person name="Fan D."/>
            <person name="Wang W."/>
            <person name="Fu W."/>
            <person name="Wang T."/>
            <person name="Wang B."/>
            <person name="Zhang J."/>
            <person name="Peng Z."/>
            <person name="Li Y."/>
            <person name="Li N."/>
            <person name="Wang J."/>
            <person name="Chen M."/>
            <person name="He Y."/>
            <person name="Tan F."/>
            <person name="Song X."/>
            <person name="Zheng Q."/>
            <person name="Huang R."/>
            <person name="Yang H."/>
            <person name="Du X."/>
            <person name="Chen L."/>
            <person name="Yang M."/>
            <person name="Gaffney P.M."/>
            <person name="Wang S."/>
            <person name="Luo L."/>
            <person name="She Z."/>
            <person name="Ming Y."/>
            <person name="Huang W."/>
            <person name="Zhang S."/>
            <person name="Huang B."/>
            <person name="Zhang Y."/>
            <person name="Qu T."/>
            <person name="Ni P."/>
            <person name="Miao G."/>
            <person name="Wang J."/>
            <person name="Wang Q."/>
            <person name="Steinberg C.E."/>
            <person name="Wang H."/>
            <person name="Li N."/>
            <person name="Qian L."/>
            <person name="Zhang G."/>
            <person name="Li Y."/>
            <person name="Yang H."/>
            <person name="Liu X."/>
            <person name="Wang J."/>
            <person name="Yin Y."/>
            <person name="Wang J."/>
        </authorList>
    </citation>
    <scope>NUCLEOTIDE SEQUENCE [LARGE SCALE GENOMIC DNA]</scope>
    <source>
        <strain evidence="4">05x7-T-G4-1.051#20</strain>
    </source>
</reference>
<proteinExistence type="inferred from homology"/>
<evidence type="ECO:0000256" key="2">
    <source>
        <dbReference type="RuleBase" id="RU000487"/>
    </source>
</evidence>
<dbReference type="SMART" id="SM00268">
    <property type="entry name" value="ACTIN"/>
    <property type="match status" value="1"/>
</dbReference>
<name>K1QEQ1_MAGGI</name>
<comment type="similarity">
    <text evidence="2">Belongs to the actin family.</text>
</comment>
<evidence type="ECO:0000256" key="1">
    <source>
        <dbReference type="ARBA" id="ARBA00003520"/>
    </source>
</evidence>
<dbReference type="PANTHER" id="PTHR11937">
    <property type="entry name" value="ACTIN"/>
    <property type="match status" value="1"/>
</dbReference>